<dbReference type="Proteomes" id="UP000282002">
    <property type="component" value="Chromosome"/>
</dbReference>
<reference evidence="1 2" key="1">
    <citation type="submission" date="2018-12" db="EMBL/GenBank/DDBJ databases">
        <title>Complete genome sequencing of Tabrizicola sp. K13M18.</title>
        <authorList>
            <person name="Bae J.-W."/>
        </authorList>
    </citation>
    <scope>NUCLEOTIDE SEQUENCE [LARGE SCALE GENOMIC DNA]</scope>
    <source>
        <strain evidence="1 2">K13M18</strain>
    </source>
</reference>
<keyword evidence="2" id="KW-1185">Reference proteome</keyword>
<protein>
    <recommendedName>
        <fullName evidence="3">Peptidase M15</fullName>
    </recommendedName>
</protein>
<accession>A0A3S8UC09</accession>
<dbReference type="SUPFAM" id="SSF55166">
    <property type="entry name" value="Hedgehog/DD-peptidase"/>
    <property type="match status" value="1"/>
</dbReference>
<dbReference type="KEGG" id="taw:EI545_09605"/>
<dbReference type="EMBL" id="CP034328">
    <property type="protein sequence ID" value="AZL61109.1"/>
    <property type="molecule type" value="Genomic_DNA"/>
</dbReference>
<evidence type="ECO:0000313" key="2">
    <source>
        <dbReference type="Proteomes" id="UP000282002"/>
    </source>
</evidence>
<evidence type="ECO:0008006" key="3">
    <source>
        <dbReference type="Google" id="ProtNLM"/>
    </source>
</evidence>
<dbReference type="OrthoDB" id="7171572at2"/>
<proteinExistence type="predicted"/>
<name>A0A3S8UC09_9RHOB</name>
<organism evidence="1 2">
    <name type="scientific">Tabrizicola piscis</name>
    <dbReference type="NCBI Taxonomy" id="2494374"/>
    <lineage>
        <taxon>Bacteria</taxon>
        <taxon>Pseudomonadati</taxon>
        <taxon>Pseudomonadota</taxon>
        <taxon>Alphaproteobacteria</taxon>
        <taxon>Rhodobacterales</taxon>
        <taxon>Paracoccaceae</taxon>
        <taxon>Tabrizicola</taxon>
    </lineage>
</organism>
<dbReference type="AlphaFoldDB" id="A0A3S8UC09"/>
<evidence type="ECO:0000313" key="1">
    <source>
        <dbReference type="EMBL" id="AZL61109.1"/>
    </source>
</evidence>
<sequence length="211" mass="23561">MKALKSVAALDDFGRTRLSKSFFMRDFLYSEIANLHGIPNIPDDPELAIAAGTRLCTELLEPLQDVFGRISIRSAYRSPAVNGFGCEQQKAGKTGYSCASNEANYAGHIWDRRDAEGRMGATACIVIPSFADRYEAGADWREMAWWIHDHLPYSAMYFFPKRAAFNLTWREEPARVISSYINPKGCLTKPGMANHSGSHAEWYAGLVASLR</sequence>
<gene>
    <name evidence="1" type="ORF">EI545_09605</name>
</gene>
<dbReference type="InterPro" id="IPR009045">
    <property type="entry name" value="Zn_M74/Hedgehog-like"/>
</dbReference>